<dbReference type="AlphaFoldDB" id="A0A4V2Z2U1"/>
<evidence type="ECO:0000313" key="2">
    <source>
        <dbReference type="Proteomes" id="UP000294739"/>
    </source>
</evidence>
<dbReference type="Proteomes" id="UP000294739">
    <property type="component" value="Unassembled WGS sequence"/>
</dbReference>
<keyword evidence="1" id="KW-0808">Transferase</keyword>
<keyword evidence="2" id="KW-1185">Reference proteome</keyword>
<gene>
    <name evidence="1" type="ORF">E1269_12595</name>
</gene>
<protein>
    <submittedName>
        <fullName evidence="1">Nucleotidyltransferase</fullName>
    </submittedName>
</protein>
<name>A0A4V2Z2U1_9ACTN</name>
<dbReference type="EMBL" id="SMKZ01000015">
    <property type="protein sequence ID" value="TDE10148.1"/>
    <property type="molecule type" value="Genomic_DNA"/>
</dbReference>
<dbReference type="PANTHER" id="PTHR34817">
    <property type="entry name" value="NUCLEOTIDYLTRANSFERASE"/>
    <property type="match status" value="1"/>
</dbReference>
<accession>A0A4V2Z2U1</accession>
<proteinExistence type="predicted"/>
<dbReference type="RefSeq" id="WP_131894937.1">
    <property type="nucleotide sequence ID" value="NZ_SMKZ01000015.1"/>
</dbReference>
<dbReference type="OrthoDB" id="243791at2"/>
<dbReference type="InParanoid" id="A0A4V2Z2U1"/>
<dbReference type="GO" id="GO:0016740">
    <property type="term" value="F:transferase activity"/>
    <property type="evidence" value="ECO:0007669"/>
    <property type="project" value="UniProtKB-KW"/>
</dbReference>
<organism evidence="1 2">
    <name type="scientific">Jiangella asiatica</name>
    <dbReference type="NCBI Taxonomy" id="2530372"/>
    <lineage>
        <taxon>Bacteria</taxon>
        <taxon>Bacillati</taxon>
        <taxon>Actinomycetota</taxon>
        <taxon>Actinomycetes</taxon>
        <taxon>Jiangellales</taxon>
        <taxon>Jiangellaceae</taxon>
        <taxon>Jiangella</taxon>
    </lineage>
</organism>
<comment type="caution">
    <text evidence="1">The sequence shown here is derived from an EMBL/GenBank/DDBJ whole genome shotgun (WGS) entry which is preliminary data.</text>
</comment>
<dbReference type="Pfam" id="PF10127">
    <property type="entry name" value="RlaP"/>
    <property type="match status" value="1"/>
</dbReference>
<dbReference type="PANTHER" id="PTHR34817:SF2">
    <property type="entry name" value="NUCLEOTIDYLTRANSFERASE"/>
    <property type="match status" value="1"/>
</dbReference>
<evidence type="ECO:0000313" key="1">
    <source>
        <dbReference type="EMBL" id="TDE10148.1"/>
    </source>
</evidence>
<dbReference type="InterPro" id="IPR018775">
    <property type="entry name" value="RlaP"/>
</dbReference>
<sequence length="319" mass="34437">MNEPPRVPLGTHVVVTGEAADAAGAGTGRGIAGRIVHDTGGAYTVALVNGRLVDAPGERLMTVGHGSSPPPAPAPTPSPERLVVERTILAAEVGHRSDVIPADGNRPAAVRGVFQAPTDTLWSLSPPAEQVSGPGAGWLSWEVEAFCRLALEGDPTCHELLWSPRTIWVSDAGRELRDLRLAFLSQSIAPRYATSVLEQFKELEQGDQLELGEQLETSERHRSQHRWALAADLVRVLLAGIALLRTGDAVGAVAGHEERLTQVRAGQLPWDQVESWRMEVQQRLEAAAATTFLPAEPDVERVQAWLSDLRRRDLSGTRS</sequence>
<reference evidence="1 2" key="1">
    <citation type="submission" date="2019-03" db="EMBL/GenBank/DDBJ databases">
        <title>Draft genome sequences of novel Actinobacteria.</title>
        <authorList>
            <person name="Sahin N."/>
            <person name="Ay H."/>
            <person name="Saygin H."/>
        </authorList>
    </citation>
    <scope>NUCLEOTIDE SEQUENCE [LARGE SCALE GENOMIC DNA]</scope>
    <source>
        <strain evidence="1 2">5K138</strain>
    </source>
</reference>